<evidence type="ECO:0008006" key="3">
    <source>
        <dbReference type="Google" id="ProtNLM"/>
    </source>
</evidence>
<gene>
    <name evidence="1" type="ORF">Air01nite_18960</name>
</gene>
<dbReference type="CDD" id="cd02440">
    <property type="entry name" value="AdoMet_MTases"/>
    <property type="match status" value="1"/>
</dbReference>
<protein>
    <recommendedName>
        <fullName evidence="3">S-adenosyl methyltransferase</fullName>
    </recommendedName>
</protein>
<accession>A0ABQ4BZ39</accession>
<dbReference type="PIRSF" id="PIRSF017393">
    <property type="entry name" value="MTase_SAV2177"/>
    <property type="match status" value="1"/>
</dbReference>
<dbReference type="RefSeq" id="WP_203701609.1">
    <property type="nucleotide sequence ID" value="NZ_BAAALU010000001.1"/>
</dbReference>
<evidence type="ECO:0000313" key="1">
    <source>
        <dbReference type="EMBL" id="GIF55801.1"/>
    </source>
</evidence>
<reference evidence="1 2" key="1">
    <citation type="submission" date="2021-01" db="EMBL/GenBank/DDBJ databases">
        <title>Whole genome shotgun sequence of Asanoa iriomotensis NBRC 100142.</title>
        <authorList>
            <person name="Komaki H."/>
            <person name="Tamura T."/>
        </authorList>
    </citation>
    <scope>NUCLEOTIDE SEQUENCE [LARGE SCALE GENOMIC DNA]</scope>
    <source>
        <strain evidence="1 2">NBRC 100142</strain>
    </source>
</reference>
<evidence type="ECO:0000313" key="2">
    <source>
        <dbReference type="Proteomes" id="UP000624325"/>
    </source>
</evidence>
<comment type="caution">
    <text evidence="1">The sequence shown here is derived from an EMBL/GenBank/DDBJ whole genome shotgun (WGS) entry which is preliminary data.</text>
</comment>
<name>A0ABQ4BZ39_9ACTN</name>
<dbReference type="InterPro" id="IPR006764">
    <property type="entry name" value="SAM_dep_MeTrfase_SAV2177_type"/>
</dbReference>
<organism evidence="1 2">
    <name type="scientific">Asanoa iriomotensis</name>
    <dbReference type="NCBI Taxonomy" id="234613"/>
    <lineage>
        <taxon>Bacteria</taxon>
        <taxon>Bacillati</taxon>
        <taxon>Actinomycetota</taxon>
        <taxon>Actinomycetes</taxon>
        <taxon>Micromonosporales</taxon>
        <taxon>Micromonosporaceae</taxon>
        <taxon>Asanoa</taxon>
    </lineage>
</organism>
<dbReference type="Proteomes" id="UP000624325">
    <property type="component" value="Unassembled WGS sequence"/>
</dbReference>
<dbReference type="InterPro" id="IPR029063">
    <property type="entry name" value="SAM-dependent_MTases_sf"/>
</dbReference>
<keyword evidence="2" id="KW-1185">Reference proteome</keyword>
<dbReference type="EMBL" id="BONC01000010">
    <property type="protein sequence ID" value="GIF55801.1"/>
    <property type="molecule type" value="Genomic_DNA"/>
</dbReference>
<sequence>MTDEASDRSRKPATAARMYDYYLGGVHNFAADREAAEKIIAMQPTFPAIARANRAFLGRAVRFLAESGVRQFLDLGSGMPTVGNVHEIAQDVTPDARVVYVDIDPVAVSESTDILAGNRHVVAVNADMRNPKSILDHPQVRDLIDFSRPTAVLLAAVLHFVPDDDQAYGLVDELRSALAPGSYLLISHASTEGFLASSENVEAIKSVYSQQTATPGGTRSQAGVERFFAGTELVEPGVTWSTTWRPADGDPSDFADDPRLSCIWAAVGKVV</sequence>
<dbReference type="Gene3D" id="3.40.50.150">
    <property type="entry name" value="Vaccinia Virus protein VP39"/>
    <property type="match status" value="1"/>
</dbReference>
<proteinExistence type="predicted"/>
<dbReference type="Pfam" id="PF04672">
    <property type="entry name" value="Methyltransf_19"/>
    <property type="match status" value="1"/>
</dbReference>
<dbReference type="SUPFAM" id="SSF53335">
    <property type="entry name" value="S-adenosyl-L-methionine-dependent methyltransferases"/>
    <property type="match status" value="1"/>
</dbReference>